<organism evidence="3 4">
    <name type="scientific">Aedes aegypti</name>
    <name type="common">Yellowfever mosquito</name>
    <name type="synonym">Culex aegypti</name>
    <dbReference type="NCBI Taxonomy" id="7159"/>
    <lineage>
        <taxon>Eukaryota</taxon>
        <taxon>Metazoa</taxon>
        <taxon>Ecdysozoa</taxon>
        <taxon>Arthropoda</taxon>
        <taxon>Hexapoda</taxon>
        <taxon>Insecta</taxon>
        <taxon>Pterygota</taxon>
        <taxon>Neoptera</taxon>
        <taxon>Endopterygota</taxon>
        <taxon>Diptera</taxon>
        <taxon>Nematocera</taxon>
        <taxon>Culicoidea</taxon>
        <taxon>Culicidae</taxon>
        <taxon>Culicinae</taxon>
        <taxon>Aedini</taxon>
        <taxon>Aedes</taxon>
        <taxon>Stegomyia</taxon>
    </lineage>
</organism>
<dbReference type="PRINTS" id="PR02065">
    <property type="entry name" value="PROTEINDPCD"/>
</dbReference>
<dbReference type="AlphaFoldDB" id="A0A1S4FR74"/>
<dbReference type="Proteomes" id="UP000682892">
    <property type="component" value="Chromosome 3"/>
</dbReference>
<dbReference type="PANTHER" id="PTHR31921">
    <property type="entry name" value="PROTEIN DPCD"/>
    <property type="match status" value="1"/>
</dbReference>
<name>A0A1S4FR74_AEDAE</name>
<reference evidence="3" key="3">
    <citation type="submission" date="2012-09" db="EMBL/GenBank/DDBJ databases">
        <authorList>
            <consortium name="VectorBase"/>
        </authorList>
    </citation>
    <scope>NUCLEOTIDE SEQUENCE</scope>
    <source>
        <strain evidence="3">Liverpool</strain>
    </source>
</reference>
<sequence>MSYSEWLTKIRGADKSSAIQGTVRKVHYSFPDGTEMAEEYSTETGCVLRRAWKLRSDLLRKDDWEIELGEPIPKALKNDHDGFALQEAATEPFLSKRVTRNCIEWRIRNLPYPLSTYTITCEGDARTITVRTSNKKYFKKIAVPEFQRCGFAPKVEDLMVKHQYNTLIIAYKKPAILVEMEKAVLAELQNVETVEYDNIQCGDLLKGLIG</sequence>
<dbReference type="InterPro" id="IPR026224">
    <property type="entry name" value="DPCD"/>
</dbReference>
<dbReference type="HOGENOM" id="CLU_097313_0_0_1"/>
<evidence type="ECO:0000313" key="4">
    <source>
        <dbReference type="Proteomes" id="UP000682892"/>
    </source>
</evidence>
<evidence type="ECO:0000256" key="1">
    <source>
        <dbReference type="ARBA" id="ARBA00010597"/>
    </source>
</evidence>
<accession>A0A1S4FR74</accession>
<proteinExistence type="inferred from homology"/>
<dbReference type="OMA" id="PILCEME"/>
<dbReference type="PANTHER" id="PTHR31921:SF1">
    <property type="entry name" value="PROTEIN DPCD"/>
    <property type="match status" value="1"/>
</dbReference>
<comment type="similarity">
    <text evidence="1">Belongs to the DPCD family.</text>
</comment>
<evidence type="ECO:0000256" key="2">
    <source>
        <dbReference type="ARBA" id="ARBA00020330"/>
    </source>
</evidence>
<dbReference type="Pfam" id="PF14913">
    <property type="entry name" value="DPCD"/>
    <property type="match status" value="1"/>
</dbReference>
<dbReference type="KEGG" id="aag:5573828"/>
<protein>
    <recommendedName>
        <fullName evidence="2">Protein DPCD</fullName>
    </recommendedName>
</protein>
<reference evidence="3" key="1">
    <citation type="submission" date="2005-10" db="EMBL/GenBank/DDBJ databases">
        <authorList>
            <person name="Loftus B.J."/>
            <person name="Nene V.M."/>
            <person name="Hannick L.I."/>
            <person name="Bidwell S."/>
            <person name="Haas B."/>
            <person name="Amedeo P."/>
            <person name="Orvis J."/>
            <person name="Wortman J.R."/>
            <person name="White O.R."/>
            <person name="Salzberg S."/>
            <person name="Shumway M."/>
            <person name="Koo H."/>
            <person name="Zhao Y."/>
            <person name="Holmes M."/>
            <person name="Miller J."/>
            <person name="Schatz M."/>
            <person name="Pop M."/>
            <person name="Pai G."/>
            <person name="Utterback T."/>
            <person name="Rogers Y.-H."/>
            <person name="Kravitz S."/>
            <person name="Fraser C.M."/>
        </authorList>
    </citation>
    <scope>NUCLEOTIDE SEQUENCE</scope>
    <source>
        <strain evidence="3">Liverpool</strain>
    </source>
</reference>
<dbReference type="EMBL" id="CH477691">
    <property type="protein sequence ID" value="EAT37224.1"/>
    <property type="molecule type" value="Genomic_DNA"/>
</dbReference>
<reference evidence="3" key="2">
    <citation type="journal article" date="2007" name="Science">
        <title>Genome sequence of Aedes aegypti, a major arbovirus vector.</title>
        <authorList>
            <person name="Nene V."/>
            <person name="Wortman J.R."/>
            <person name="Lawson D."/>
            <person name="Haas B."/>
            <person name="Kodira C."/>
            <person name="Tu Z.J."/>
            <person name="Loftus B."/>
            <person name="Xi Z."/>
            <person name="Megy K."/>
            <person name="Grabherr M."/>
            <person name="Ren Q."/>
            <person name="Zdobnov E.M."/>
            <person name="Lobo N.F."/>
            <person name="Campbell K.S."/>
            <person name="Brown S.E."/>
            <person name="Bonaldo M.F."/>
            <person name="Zhu J."/>
            <person name="Sinkins S.P."/>
            <person name="Hogenkamp D.G."/>
            <person name="Amedeo P."/>
            <person name="Arensburger P."/>
            <person name="Atkinson P.W."/>
            <person name="Bidwell S."/>
            <person name="Biedler J."/>
            <person name="Birney E."/>
            <person name="Bruggner R.V."/>
            <person name="Costas J."/>
            <person name="Coy M.R."/>
            <person name="Crabtree J."/>
            <person name="Crawford M."/>
            <person name="Debruyn B."/>
            <person name="Decaprio D."/>
            <person name="Eiglmeier K."/>
            <person name="Eisenstadt E."/>
            <person name="El-Dorry H."/>
            <person name="Gelbart W.M."/>
            <person name="Gomes S.L."/>
            <person name="Hammond M."/>
            <person name="Hannick L.I."/>
            <person name="Hogan J.R."/>
            <person name="Holmes M.H."/>
            <person name="Jaffe D."/>
            <person name="Johnston J.S."/>
            <person name="Kennedy R.C."/>
            <person name="Koo H."/>
            <person name="Kravitz S."/>
            <person name="Kriventseva E.V."/>
            <person name="Kulp D."/>
            <person name="Labutti K."/>
            <person name="Lee E."/>
            <person name="Li S."/>
            <person name="Lovin D.D."/>
            <person name="Mao C."/>
            <person name="Mauceli E."/>
            <person name="Menck C.F."/>
            <person name="Miller J.R."/>
            <person name="Montgomery P."/>
            <person name="Mori A."/>
            <person name="Nascimento A.L."/>
            <person name="Naveira H.F."/>
            <person name="Nusbaum C."/>
            <person name="O'leary S."/>
            <person name="Orvis J."/>
            <person name="Pertea M."/>
            <person name="Quesneville H."/>
            <person name="Reidenbach K.R."/>
            <person name="Rogers Y.H."/>
            <person name="Roth C.W."/>
            <person name="Schneider J.R."/>
            <person name="Schatz M."/>
            <person name="Shumway M."/>
            <person name="Stanke M."/>
            <person name="Stinson E.O."/>
            <person name="Tubio J.M."/>
            <person name="Vanzee J.P."/>
            <person name="Verjovski-Almeida S."/>
            <person name="Werner D."/>
            <person name="White O."/>
            <person name="Wyder S."/>
            <person name="Zeng Q."/>
            <person name="Zhao Q."/>
            <person name="Zhao Y."/>
            <person name="Hill C.A."/>
            <person name="Raikhel A.S."/>
            <person name="Soares M.B."/>
            <person name="Knudson D.L."/>
            <person name="Lee N.H."/>
            <person name="Galagan J."/>
            <person name="Salzberg S.L."/>
            <person name="Paulsen I.T."/>
            <person name="Dimopoulos G."/>
            <person name="Collins F.H."/>
            <person name="Birren B."/>
            <person name="Fraser-Liggett C.M."/>
            <person name="Severson D.W."/>
        </authorList>
    </citation>
    <scope>NUCLEOTIDE SEQUENCE [LARGE SCALE GENOMIC DNA]</scope>
    <source>
        <strain evidence="3">Liverpool</strain>
    </source>
</reference>
<gene>
    <name evidence="3" type="ORF">AaeL_AAEL010760</name>
</gene>
<evidence type="ECO:0000313" key="3">
    <source>
        <dbReference type="EMBL" id="EAT37224.1"/>
    </source>
</evidence>
<dbReference type="OrthoDB" id="10256139at2759"/>